<sequence length="145" mass="15831">MSKSLTDTLKNIDIPSVRVATETLKAATSVKLPELKMQSSNIGAQQLGFPKPLSHLPGEQHSERTKARTEGKRREATEIVSPGDLGSIVRTAREARKLSQQEFADLAGVGRRFISELENGKATLEFQRVLKVAHAAGISIFAQPR</sequence>
<dbReference type="Pfam" id="PF01381">
    <property type="entry name" value="HTH_3"/>
    <property type="match status" value="1"/>
</dbReference>
<evidence type="ECO:0000313" key="3">
    <source>
        <dbReference type="EMBL" id="AUX79308.1"/>
    </source>
</evidence>
<protein>
    <submittedName>
        <fullName evidence="3">Transcriptional regulator HipB-like protein</fullName>
    </submittedName>
</protein>
<name>A0A2L0HCS6_RHIFR</name>
<accession>A0A2L0HCS6</accession>
<geneLocation type="plasmid" evidence="4">
    <name>psfrenxt3c</name>
</geneLocation>
<evidence type="ECO:0000259" key="2">
    <source>
        <dbReference type="PROSITE" id="PS50943"/>
    </source>
</evidence>
<proteinExistence type="predicted"/>
<dbReference type="SMART" id="SM00530">
    <property type="entry name" value="HTH_XRE"/>
    <property type="match status" value="1"/>
</dbReference>
<dbReference type="AlphaFoldDB" id="A0A2L0HCS6"/>
<dbReference type="Gene3D" id="1.10.260.40">
    <property type="entry name" value="lambda repressor-like DNA-binding domains"/>
    <property type="match status" value="1"/>
</dbReference>
<organism evidence="3 4">
    <name type="scientific">Rhizobium fredii</name>
    <name type="common">Sinorhizobium fredii</name>
    <dbReference type="NCBI Taxonomy" id="380"/>
    <lineage>
        <taxon>Bacteria</taxon>
        <taxon>Pseudomonadati</taxon>
        <taxon>Pseudomonadota</taxon>
        <taxon>Alphaproteobacteria</taxon>
        <taxon>Hyphomicrobiales</taxon>
        <taxon>Rhizobiaceae</taxon>
        <taxon>Sinorhizobium/Ensifer group</taxon>
        <taxon>Sinorhizobium</taxon>
    </lineage>
</organism>
<feature type="domain" description="HTH cro/C1-type" evidence="2">
    <location>
        <begin position="89"/>
        <end position="143"/>
    </location>
</feature>
<reference evidence="3 4" key="1">
    <citation type="submission" date="2017-10" db="EMBL/GenBank/DDBJ databases">
        <title>Analysis of the genome sequences of Rhizobium populations associated to common bean (phaseolus vulgaris).</title>
        <authorList>
            <person name="Bustos P."/>
            <person name="Santamaria R.I."/>
            <person name="Miranda-Sanchez F."/>
            <person name="Perez-Carrascal O."/>
            <person name="Juarez S."/>
            <person name="Lozano L."/>
            <person name="Martinez-Flores I."/>
            <person name="Vinuesa P."/>
            <person name="Martinez-Romero E."/>
            <person name="Cevallos M.A."/>
            <person name="Romero D."/>
            <person name="Davila G."/>
            <person name="Gonzalez V."/>
        </authorList>
    </citation>
    <scope>NUCLEOTIDE SEQUENCE [LARGE SCALE GENOMIC DNA]</scope>
    <source>
        <strain evidence="3 4">NXT3</strain>
        <plasmid evidence="4">Plasmid psfrenxt3c</plasmid>
    </source>
</reference>
<gene>
    <name evidence="3" type="ORF">NXT3_PC00131</name>
</gene>
<dbReference type="PROSITE" id="PS50943">
    <property type="entry name" value="HTH_CROC1"/>
    <property type="match status" value="1"/>
</dbReference>
<dbReference type="NCBIfam" id="TIGR03070">
    <property type="entry name" value="couple_hipB"/>
    <property type="match status" value="1"/>
</dbReference>
<feature type="region of interest" description="Disordered" evidence="1">
    <location>
        <begin position="43"/>
        <end position="76"/>
    </location>
</feature>
<dbReference type="InterPro" id="IPR001387">
    <property type="entry name" value="Cro/C1-type_HTH"/>
</dbReference>
<dbReference type="Proteomes" id="UP000239340">
    <property type="component" value="Plasmid pSfreNXT3c"/>
</dbReference>
<dbReference type="GO" id="GO:0003677">
    <property type="term" value="F:DNA binding"/>
    <property type="evidence" value="ECO:0007669"/>
    <property type="project" value="InterPro"/>
</dbReference>
<feature type="compositionally biased region" description="Basic and acidic residues" evidence="1">
    <location>
        <begin position="58"/>
        <end position="76"/>
    </location>
</feature>
<dbReference type="InterPro" id="IPR010982">
    <property type="entry name" value="Lambda_DNA-bd_dom_sf"/>
</dbReference>
<evidence type="ECO:0000313" key="4">
    <source>
        <dbReference type="Proteomes" id="UP000239340"/>
    </source>
</evidence>
<keyword evidence="3" id="KW-0614">Plasmid</keyword>
<dbReference type="EMBL" id="CP024310">
    <property type="protein sequence ID" value="AUX79308.1"/>
    <property type="molecule type" value="Genomic_DNA"/>
</dbReference>
<dbReference type="CDD" id="cd00093">
    <property type="entry name" value="HTH_XRE"/>
    <property type="match status" value="1"/>
</dbReference>
<dbReference type="SUPFAM" id="SSF47413">
    <property type="entry name" value="lambda repressor-like DNA-binding domains"/>
    <property type="match status" value="1"/>
</dbReference>
<dbReference type="InterPro" id="IPR017507">
    <property type="entry name" value="Tscrpt_reg_HipB-like"/>
</dbReference>
<evidence type="ECO:0000256" key="1">
    <source>
        <dbReference type="SAM" id="MobiDB-lite"/>
    </source>
</evidence>